<feature type="signal peptide" evidence="2">
    <location>
        <begin position="1"/>
        <end position="18"/>
    </location>
</feature>
<keyword evidence="2" id="KW-0732">Signal</keyword>
<proteinExistence type="predicted"/>
<protein>
    <submittedName>
        <fullName evidence="3">Uncharacterized protein</fullName>
    </submittedName>
</protein>
<accession>A0AA36AZ95</accession>
<dbReference type="AlphaFoldDB" id="A0AA36AZ95"/>
<feature type="transmembrane region" description="Helical" evidence="1">
    <location>
        <begin position="100"/>
        <end position="124"/>
    </location>
</feature>
<gene>
    <name evidence="3" type="ORF">OCTVUL_1B028700</name>
</gene>
<keyword evidence="1" id="KW-1133">Transmembrane helix</keyword>
<evidence type="ECO:0000256" key="2">
    <source>
        <dbReference type="SAM" id="SignalP"/>
    </source>
</evidence>
<dbReference type="EMBL" id="OX597818">
    <property type="protein sequence ID" value="CAI9723662.1"/>
    <property type="molecule type" value="Genomic_DNA"/>
</dbReference>
<keyword evidence="1" id="KW-0812">Transmembrane</keyword>
<keyword evidence="4" id="KW-1185">Reference proteome</keyword>
<evidence type="ECO:0000313" key="3">
    <source>
        <dbReference type="EMBL" id="CAI9723662.1"/>
    </source>
</evidence>
<evidence type="ECO:0000256" key="1">
    <source>
        <dbReference type="SAM" id="Phobius"/>
    </source>
</evidence>
<sequence>MLCLVAFAFLLVDDVVDGYEQLEDDDDIGPPRGRRKRSRCLEPPFPLPIWNVWDRCMTEIACTTNSFEVYHSALKNTVNISHLNIWKLIDMIKCESYFDLVAILRIFIFAFFPFTTFIIIFALMHSYQYLSVYLKPGD</sequence>
<feature type="chain" id="PRO_5041311412" evidence="2">
    <location>
        <begin position="19"/>
        <end position="138"/>
    </location>
</feature>
<reference evidence="3" key="1">
    <citation type="submission" date="2023-08" db="EMBL/GenBank/DDBJ databases">
        <authorList>
            <person name="Alioto T."/>
            <person name="Alioto T."/>
            <person name="Gomez Garrido J."/>
        </authorList>
    </citation>
    <scope>NUCLEOTIDE SEQUENCE</scope>
</reference>
<keyword evidence="1" id="KW-0472">Membrane</keyword>
<name>A0AA36AZ95_OCTVU</name>
<organism evidence="3 4">
    <name type="scientific">Octopus vulgaris</name>
    <name type="common">Common octopus</name>
    <dbReference type="NCBI Taxonomy" id="6645"/>
    <lineage>
        <taxon>Eukaryota</taxon>
        <taxon>Metazoa</taxon>
        <taxon>Spiralia</taxon>
        <taxon>Lophotrochozoa</taxon>
        <taxon>Mollusca</taxon>
        <taxon>Cephalopoda</taxon>
        <taxon>Coleoidea</taxon>
        <taxon>Octopodiformes</taxon>
        <taxon>Octopoda</taxon>
        <taxon>Incirrata</taxon>
        <taxon>Octopodidae</taxon>
        <taxon>Octopus</taxon>
    </lineage>
</organism>
<evidence type="ECO:0000313" key="4">
    <source>
        <dbReference type="Proteomes" id="UP001162480"/>
    </source>
</evidence>
<dbReference type="Proteomes" id="UP001162480">
    <property type="component" value="Chromosome 5"/>
</dbReference>